<feature type="region of interest" description="Disordered" evidence="1">
    <location>
        <begin position="1"/>
        <end position="32"/>
    </location>
</feature>
<feature type="region of interest" description="Disordered" evidence="1">
    <location>
        <begin position="309"/>
        <end position="383"/>
    </location>
</feature>
<reference evidence="2 3" key="1">
    <citation type="submission" date="2024-12" db="EMBL/GenBank/DDBJ databases">
        <title>The unique morphological basis and parallel evolutionary history of personate flowers in Penstemon.</title>
        <authorList>
            <person name="Depatie T.H."/>
            <person name="Wessinger C.A."/>
        </authorList>
    </citation>
    <scope>NUCLEOTIDE SEQUENCE [LARGE SCALE GENOMIC DNA]</scope>
    <source>
        <strain evidence="2">WTNN_2</strain>
        <tissue evidence="2">Leaf</tissue>
    </source>
</reference>
<protein>
    <submittedName>
        <fullName evidence="2">Uncharacterized protein</fullName>
    </submittedName>
</protein>
<dbReference type="EMBL" id="JBJXBP010000001">
    <property type="protein sequence ID" value="KAL3850862.1"/>
    <property type="molecule type" value="Genomic_DNA"/>
</dbReference>
<proteinExistence type="predicted"/>
<dbReference type="PANTHER" id="PTHR34682">
    <property type="entry name" value="AT HOOK MOTIF-CONTAINING PROTEIN"/>
    <property type="match status" value="1"/>
</dbReference>
<evidence type="ECO:0000256" key="1">
    <source>
        <dbReference type="SAM" id="MobiDB-lite"/>
    </source>
</evidence>
<dbReference type="InterPro" id="IPR045881">
    <property type="entry name" value="MNM1-like"/>
</dbReference>
<dbReference type="AlphaFoldDB" id="A0ABD3UMY6"/>
<dbReference type="Proteomes" id="UP001634393">
    <property type="component" value="Unassembled WGS sequence"/>
</dbReference>
<sequence>MTDASVPFPGKRKRGRPRKDGNLYSSSQPSPNLNDGMIGKTVYGVIEGSFDDGYFISVKIANNGSPFRGVVFKSDKLVPITAANDIAPNAKMYQRTEIPIPLYNGIALQQPNQQPVNSPYVFNSHSTFTVPEATLPRVGSCSDVGGKITEQRTPKVGVNEQDEVMQLFEFSSLSKGSKNNIETTNALIPNSNFTRDTPQSVCETQHREFVHDGWQEVAQMHSVSREPQAFNSELEKTDMYHKIPDHNSNQNLFTYQSQDPNRDGFVDSISKSPNLELDLASSIMQEKRPNIGYHQALVTGNPLLLPPELSNEPVKFMPKSPSKNDIPRDTNSGGVETNERFGDTSRTAETSSPSATQDREEAPVKLELAPAESTRLNKETNSSTGCITDMDFVLSDVVPATESHDHQNWN</sequence>
<dbReference type="PANTHER" id="PTHR34682:SF3">
    <property type="entry name" value="AT HOOK MOTIF-CONTAINING PROTEIN"/>
    <property type="match status" value="1"/>
</dbReference>
<keyword evidence="3" id="KW-1185">Reference proteome</keyword>
<name>A0ABD3UMY6_9LAMI</name>
<feature type="compositionally biased region" description="Polar residues" evidence="1">
    <location>
        <begin position="344"/>
        <end position="356"/>
    </location>
</feature>
<feature type="compositionally biased region" description="Polar residues" evidence="1">
    <location>
        <begin position="23"/>
        <end position="32"/>
    </location>
</feature>
<organism evidence="2 3">
    <name type="scientific">Penstemon smallii</name>
    <dbReference type="NCBI Taxonomy" id="265156"/>
    <lineage>
        <taxon>Eukaryota</taxon>
        <taxon>Viridiplantae</taxon>
        <taxon>Streptophyta</taxon>
        <taxon>Embryophyta</taxon>
        <taxon>Tracheophyta</taxon>
        <taxon>Spermatophyta</taxon>
        <taxon>Magnoliopsida</taxon>
        <taxon>eudicotyledons</taxon>
        <taxon>Gunneridae</taxon>
        <taxon>Pentapetalae</taxon>
        <taxon>asterids</taxon>
        <taxon>lamiids</taxon>
        <taxon>Lamiales</taxon>
        <taxon>Plantaginaceae</taxon>
        <taxon>Cheloneae</taxon>
        <taxon>Penstemon</taxon>
    </lineage>
</organism>
<comment type="caution">
    <text evidence="2">The sequence shown here is derived from an EMBL/GenBank/DDBJ whole genome shotgun (WGS) entry which is preliminary data.</text>
</comment>
<gene>
    <name evidence="2" type="ORF">ACJIZ3_012744</name>
</gene>
<evidence type="ECO:0000313" key="3">
    <source>
        <dbReference type="Proteomes" id="UP001634393"/>
    </source>
</evidence>
<evidence type="ECO:0000313" key="2">
    <source>
        <dbReference type="EMBL" id="KAL3850862.1"/>
    </source>
</evidence>
<accession>A0ABD3UMY6</accession>